<proteinExistence type="predicted"/>
<name>A0A7R9HP67_9NEOP</name>
<dbReference type="AlphaFoldDB" id="A0A7R9HP67"/>
<dbReference type="EMBL" id="OB794067">
    <property type="protein sequence ID" value="CAD7429416.1"/>
    <property type="molecule type" value="Genomic_DNA"/>
</dbReference>
<organism evidence="1">
    <name type="scientific">Timema monikensis</name>
    <dbReference type="NCBI Taxonomy" id="170555"/>
    <lineage>
        <taxon>Eukaryota</taxon>
        <taxon>Metazoa</taxon>
        <taxon>Ecdysozoa</taxon>
        <taxon>Arthropoda</taxon>
        <taxon>Hexapoda</taxon>
        <taxon>Insecta</taxon>
        <taxon>Pterygota</taxon>
        <taxon>Neoptera</taxon>
        <taxon>Polyneoptera</taxon>
        <taxon>Phasmatodea</taxon>
        <taxon>Timematodea</taxon>
        <taxon>Timematoidea</taxon>
        <taxon>Timematidae</taxon>
        <taxon>Timema</taxon>
    </lineage>
</organism>
<accession>A0A7R9HP67</accession>
<gene>
    <name evidence="1" type="ORF">TMSB3V08_LOCUS6194</name>
</gene>
<evidence type="ECO:0000313" key="1">
    <source>
        <dbReference type="EMBL" id="CAD7429416.1"/>
    </source>
</evidence>
<protein>
    <submittedName>
        <fullName evidence="1">Uncharacterized protein</fullName>
    </submittedName>
</protein>
<reference evidence="1" key="1">
    <citation type="submission" date="2020-11" db="EMBL/GenBank/DDBJ databases">
        <authorList>
            <person name="Tran Van P."/>
        </authorList>
    </citation>
    <scope>NUCLEOTIDE SEQUENCE</scope>
</reference>
<sequence length="333" mass="37374">MGPYIVGWEHRVWRPPPPRRSSNSSVRHLFLLAAVKPLTRGDMNDGSEQDEVLREISSRLLTFLDEIRRYFTRGMVTLHFLEKGVVQCWIGSRNVTKMRLAIINHLLAYSLDKETCEIPRALGEIKVTSARDADSSSIPRPGLCYSAFGESWVAGWQFVPPPPLLGLWAACSQYRGCCQGSTQGGSFWVHCAPVVRRLGREGSFSPSSALRTWSPPPTIEFPRVSVSVSLCSATLDRTDVREILASVCGPGVFSFVYWTAAFAWPYQGASQQLFVNDRSGNVTRFSRDFESLWVDRCFDKTGQETVLFLVAQRRVNIWLVCDPVATINTREGC</sequence>